<dbReference type="AlphaFoldDB" id="A0A369VRS7"/>
<organism evidence="2 3">
    <name type="scientific">Sphingomonas aracearum</name>
    <dbReference type="NCBI Taxonomy" id="2283317"/>
    <lineage>
        <taxon>Bacteria</taxon>
        <taxon>Pseudomonadati</taxon>
        <taxon>Pseudomonadota</taxon>
        <taxon>Alphaproteobacteria</taxon>
        <taxon>Sphingomonadales</taxon>
        <taxon>Sphingomonadaceae</taxon>
        <taxon>Sphingomonas</taxon>
    </lineage>
</organism>
<proteinExistence type="predicted"/>
<keyword evidence="3" id="KW-1185">Reference proteome</keyword>
<name>A0A369VRS7_9SPHN</name>
<gene>
    <name evidence="2" type="ORF">DVW87_17485</name>
</gene>
<evidence type="ECO:0000256" key="1">
    <source>
        <dbReference type="SAM" id="MobiDB-lite"/>
    </source>
</evidence>
<protein>
    <submittedName>
        <fullName evidence="2">Uncharacterized protein</fullName>
    </submittedName>
</protein>
<dbReference type="EMBL" id="QQNB01000006">
    <property type="protein sequence ID" value="RDE04207.1"/>
    <property type="molecule type" value="Genomic_DNA"/>
</dbReference>
<comment type="caution">
    <text evidence="2">The sequence shown here is derived from an EMBL/GenBank/DDBJ whole genome shotgun (WGS) entry which is preliminary data.</text>
</comment>
<sequence>MTDAGRRRIDVSSDVHSRLDTESKRRNIPIRDLVEQAVTTMFDREAQAALSLRQQRERRHADRMEEQTAQIGEVTRRVSALIAQQTRDLPGALNAGFDAIKDTIQKTGGTGHLRDMIAKFQTDFTVIFKEAQGTLAASVRAVTESVEKQAKAVGEQLDRIEKRQSGTRGKLAVGAGSGIALLLLVGLLTPDTPPTRWLATRLVGETDPARAAWTLAGDGRARGLLMAETRGLLYDEPFRQRYASCVDRSKRAKASFPCRIMFPPLLDTTP</sequence>
<evidence type="ECO:0000313" key="3">
    <source>
        <dbReference type="Proteomes" id="UP000253918"/>
    </source>
</evidence>
<reference evidence="2 3" key="1">
    <citation type="submission" date="2018-07" db="EMBL/GenBank/DDBJ databases">
        <title>a novel species of Sphingomonas isolated from the rhizosphere soil of Araceae plant.</title>
        <authorList>
            <person name="Zhiyong W."/>
            <person name="Qinglan Z."/>
            <person name="Zhiwei F."/>
            <person name="Ding X."/>
            <person name="Gejiao W."/>
            <person name="Shixue Z."/>
        </authorList>
    </citation>
    <scope>NUCLEOTIDE SEQUENCE [LARGE SCALE GENOMIC DNA]</scope>
    <source>
        <strain evidence="2 3">WZY 27</strain>
    </source>
</reference>
<evidence type="ECO:0000313" key="2">
    <source>
        <dbReference type="EMBL" id="RDE04207.1"/>
    </source>
</evidence>
<dbReference type="OrthoDB" id="7557213at2"/>
<dbReference type="RefSeq" id="WP_114689052.1">
    <property type="nucleotide sequence ID" value="NZ_QQNB01000006.1"/>
</dbReference>
<accession>A0A369VRS7</accession>
<dbReference type="Proteomes" id="UP000253918">
    <property type="component" value="Unassembled WGS sequence"/>
</dbReference>
<feature type="region of interest" description="Disordered" evidence="1">
    <location>
        <begin position="1"/>
        <end position="21"/>
    </location>
</feature>